<dbReference type="Proteomes" id="UP000680866">
    <property type="component" value="Chromosome"/>
</dbReference>
<dbReference type="AlphaFoldDB" id="A0A810N410"/>
<evidence type="ECO:0000313" key="1">
    <source>
        <dbReference type="EMBL" id="BCJ66225.1"/>
    </source>
</evidence>
<dbReference type="EMBL" id="AP023359">
    <property type="protein sequence ID" value="BCJ66225.1"/>
    <property type="molecule type" value="Genomic_DNA"/>
</dbReference>
<keyword evidence="2" id="KW-1185">Reference proteome</keyword>
<gene>
    <name evidence="1" type="ORF">Prubr_32460</name>
</gene>
<sequence length="177" mass="18399">MSSQIPSGDPVFPGRPVGQLSTLAYPPAEWDLLTRLPSRIVVAATSAEPDDPRHRVREGLAGLEGIAAGRAFDSELVRVVATTIYAEHEQDRPAGGRASDRGAGLADVLGSCREAVRVLAARADPADSAAYRQWVQSIAARVCRAGRAGGVAGAADEPGSAAERRFLDELGAALGLC</sequence>
<protein>
    <submittedName>
        <fullName evidence="1">Uncharacterized protein</fullName>
    </submittedName>
</protein>
<dbReference type="RefSeq" id="WP_212826200.1">
    <property type="nucleotide sequence ID" value="NZ_AP023359.1"/>
</dbReference>
<name>A0A810N410_9ACTN</name>
<evidence type="ECO:0000313" key="2">
    <source>
        <dbReference type="Proteomes" id="UP000680866"/>
    </source>
</evidence>
<proteinExistence type="predicted"/>
<reference evidence="1" key="1">
    <citation type="submission" date="2020-08" db="EMBL/GenBank/DDBJ databases">
        <title>Whole genome shotgun sequence of Polymorphospora rubra NBRC 101157.</title>
        <authorList>
            <person name="Komaki H."/>
            <person name="Tamura T."/>
        </authorList>
    </citation>
    <scope>NUCLEOTIDE SEQUENCE</scope>
    <source>
        <strain evidence="1">NBRC 101157</strain>
    </source>
</reference>
<dbReference type="KEGG" id="pry:Prubr_32460"/>
<accession>A0A810N410</accession>
<organism evidence="1 2">
    <name type="scientific">Polymorphospora rubra</name>
    <dbReference type="NCBI Taxonomy" id="338584"/>
    <lineage>
        <taxon>Bacteria</taxon>
        <taxon>Bacillati</taxon>
        <taxon>Actinomycetota</taxon>
        <taxon>Actinomycetes</taxon>
        <taxon>Micromonosporales</taxon>
        <taxon>Micromonosporaceae</taxon>
        <taxon>Polymorphospora</taxon>
    </lineage>
</organism>